<keyword evidence="5 14" id="KW-0479">Metal-binding</keyword>
<sequence>MVSSPCLGLGSNSCPSVEGIVRSAVEAALQQDIAIAAGLLRIFFHDCFPQRAAAGSEPDASAPGAAADRGDPGPGPRRLRAHRLLRRHHRAGHPRRRLRVRWALLRRVSGPLDSLAPAPSSAVFQLPQATSDASTLIGAFKSRNLSETDLVALSGGGHTIGRAHCSSFSNRFSFTSGDNSSSSAFVKKLAANCSSFPNRQQELDVATPDVFDNNYFVNLQKGQGVLTSDQVLAGDWRTGWIVNGYAGNHWWFYDQFRQSMIKLGNLKNTQQQQGEIRGSCYRPNNTPQSQSTQQTKLLELIHPDPAADYQQ</sequence>
<evidence type="ECO:0000256" key="8">
    <source>
        <dbReference type="ARBA" id="ARBA00023004"/>
    </source>
</evidence>
<protein>
    <recommendedName>
        <fullName evidence="17">Peroxidase</fullName>
        <ecNumber evidence="17">1.11.1.7</ecNumber>
    </recommendedName>
</protein>
<evidence type="ECO:0000256" key="4">
    <source>
        <dbReference type="ARBA" id="ARBA00022617"/>
    </source>
</evidence>
<keyword evidence="21" id="KW-1185">Reference proteome</keyword>
<dbReference type="FunFam" id="1.10.420.10:FF:000001">
    <property type="entry name" value="Peroxidase"/>
    <property type="match status" value="1"/>
</dbReference>
<keyword evidence="4 17" id="KW-0349">Heme</keyword>
<evidence type="ECO:0000256" key="3">
    <source>
        <dbReference type="ARBA" id="ARBA00022559"/>
    </source>
</evidence>
<gene>
    <name evidence="20" type="primary">gb13836</name>
    <name evidence="20" type="ORF">PR202_gb13836</name>
</gene>
<organism evidence="20 21">
    <name type="scientific">Eleusine coracana subsp. coracana</name>
    <dbReference type="NCBI Taxonomy" id="191504"/>
    <lineage>
        <taxon>Eukaryota</taxon>
        <taxon>Viridiplantae</taxon>
        <taxon>Streptophyta</taxon>
        <taxon>Embryophyta</taxon>
        <taxon>Tracheophyta</taxon>
        <taxon>Spermatophyta</taxon>
        <taxon>Magnoliopsida</taxon>
        <taxon>Liliopsida</taxon>
        <taxon>Poales</taxon>
        <taxon>Poaceae</taxon>
        <taxon>PACMAD clade</taxon>
        <taxon>Chloridoideae</taxon>
        <taxon>Cynodonteae</taxon>
        <taxon>Eleusininae</taxon>
        <taxon>Eleusine</taxon>
    </lineage>
</organism>
<dbReference type="InterPro" id="IPR010255">
    <property type="entry name" value="Haem_peroxidase_sf"/>
</dbReference>
<accession>A0AAV5ETW2</accession>
<dbReference type="GO" id="GO:0006979">
    <property type="term" value="P:response to oxidative stress"/>
    <property type="evidence" value="ECO:0007669"/>
    <property type="project" value="UniProtKB-UniRule"/>
</dbReference>
<feature type="disulfide bond" evidence="16">
    <location>
        <begin position="165"/>
        <end position="193"/>
    </location>
</feature>
<reference evidence="20" key="2">
    <citation type="submission" date="2021-12" db="EMBL/GenBank/DDBJ databases">
        <title>Resequencing data analysis of finger millet.</title>
        <authorList>
            <person name="Hatakeyama M."/>
            <person name="Aluri S."/>
            <person name="Balachadran M.T."/>
            <person name="Sivarajan S.R."/>
            <person name="Poveda L."/>
            <person name="Shimizu-Inatsugi R."/>
            <person name="Schlapbach R."/>
            <person name="Sreeman S.M."/>
            <person name="Shimizu K.K."/>
        </authorList>
    </citation>
    <scope>NUCLEOTIDE SEQUENCE</scope>
</reference>
<evidence type="ECO:0000259" key="19">
    <source>
        <dbReference type="PROSITE" id="PS50873"/>
    </source>
</evidence>
<dbReference type="PRINTS" id="PR00458">
    <property type="entry name" value="PEROXIDASE"/>
</dbReference>
<comment type="cofactor">
    <cofactor evidence="14 17">
        <name>heme b</name>
        <dbReference type="ChEBI" id="CHEBI:60344"/>
    </cofactor>
    <text evidence="14 17">Binds 1 heme b (iron(II)-protoporphyrin IX) group per subunit.</text>
</comment>
<dbReference type="InterPro" id="IPR002016">
    <property type="entry name" value="Haem_peroxidase"/>
</dbReference>
<evidence type="ECO:0000256" key="12">
    <source>
        <dbReference type="PIRSR" id="PIRSR600823-1"/>
    </source>
</evidence>
<dbReference type="InterPro" id="IPR000823">
    <property type="entry name" value="Peroxidase_pln"/>
</dbReference>
<dbReference type="EMBL" id="BQKI01000079">
    <property type="protein sequence ID" value="GJN25947.1"/>
    <property type="molecule type" value="Genomic_DNA"/>
</dbReference>
<keyword evidence="8 14" id="KW-0408">Iron</keyword>
<comment type="catalytic activity">
    <reaction evidence="1 17">
        <text>2 a phenolic donor + H2O2 = 2 a phenolic radical donor + 2 H2O</text>
        <dbReference type="Rhea" id="RHEA:56136"/>
        <dbReference type="ChEBI" id="CHEBI:15377"/>
        <dbReference type="ChEBI" id="CHEBI:16240"/>
        <dbReference type="ChEBI" id="CHEBI:139520"/>
        <dbReference type="ChEBI" id="CHEBI:139521"/>
        <dbReference type="EC" id="1.11.1.7"/>
    </reaction>
</comment>
<comment type="similarity">
    <text evidence="17">Belongs to the peroxidase family. Classical plant (class III) peroxidase subfamily.</text>
</comment>
<keyword evidence="7 17" id="KW-0560">Oxidoreductase</keyword>
<dbReference type="Gene3D" id="1.10.520.10">
    <property type="match status" value="2"/>
</dbReference>
<dbReference type="Gene3D" id="1.10.420.10">
    <property type="entry name" value="Peroxidase, domain 2"/>
    <property type="match status" value="1"/>
</dbReference>
<dbReference type="PANTHER" id="PTHR31517">
    <property type="match status" value="1"/>
</dbReference>
<feature type="region of interest" description="Disordered" evidence="18">
    <location>
        <begin position="54"/>
        <end position="78"/>
    </location>
</feature>
<feature type="binding site" evidence="13">
    <location>
        <position position="127"/>
    </location>
    <ligand>
        <name>substrate</name>
    </ligand>
</feature>
<dbReference type="EC" id="1.11.1.7" evidence="17"/>
<keyword evidence="9 16" id="KW-1015">Disulfide bond</keyword>
<keyword evidence="11 17" id="KW-0376">Hydrogen peroxide</keyword>
<dbReference type="AlphaFoldDB" id="A0AAV5ETW2"/>
<comment type="subcellular location">
    <subcellularLocation>
        <location evidence="2 17">Secreted</location>
    </subcellularLocation>
</comment>
<reference evidence="20" key="1">
    <citation type="journal article" date="2018" name="DNA Res.">
        <title>Multiple hybrid de novo genome assembly of finger millet, an orphan allotetraploid crop.</title>
        <authorList>
            <person name="Hatakeyama M."/>
            <person name="Aluri S."/>
            <person name="Balachadran M.T."/>
            <person name="Sivarajan S.R."/>
            <person name="Patrignani A."/>
            <person name="Gruter S."/>
            <person name="Poveda L."/>
            <person name="Shimizu-Inatsugi R."/>
            <person name="Baeten J."/>
            <person name="Francoijs K.J."/>
            <person name="Nataraja K.N."/>
            <person name="Reddy Y.A.N."/>
            <person name="Phadnis S."/>
            <person name="Ravikumar R.L."/>
            <person name="Schlapbach R."/>
            <person name="Sreeman S.M."/>
            <person name="Shimizu K.K."/>
        </authorList>
    </citation>
    <scope>NUCLEOTIDE SEQUENCE</scope>
</reference>
<dbReference type="InterPro" id="IPR019794">
    <property type="entry name" value="Peroxidases_AS"/>
</dbReference>
<evidence type="ECO:0000256" key="7">
    <source>
        <dbReference type="ARBA" id="ARBA00023002"/>
    </source>
</evidence>
<evidence type="ECO:0000256" key="11">
    <source>
        <dbReference type="ARBA" id="ARBA00023324"/>
    </source>
</evidence>
<evidence type="ECO:0000256" key="14">
    <source>
        <dbReference type="PIRSR" id="PIRSR600823-3"/>
    </source>
</evidence>
<evidence type="ECO:0000256" key="9">
    <source>
        <dbReference type="ARBA" id="ARBA00023157"/>
    </source>
</evidence>
<dbReference type="PROSITE" id="PS00436">
    <property type="entry name" value="PEROXIDASE_2"/>
    <property type="match status" value="1"/>
</dbReference>
<feature type="binding site" description="axial binding residue" evidence="14">
    <location>
        <position position="158"/>
    </location>
    <ligand>
        <name>heme b</name>
        <dbReference type="ChEBI" id="CHEBI:60344"/>
    </ligand>
    <ligandPart>
        <name>Fe</name>
        <dbReference type="ChEBI" id="CHEBI:18248"/>
    </ligandPart>
</feature>
<evidence type="ECO:0000256" key="1">
    <source>
        <dbReference type="ARBA" id="ARBA00000189"/>
    </source>
</evidence>
<dbReference type="PROSITE" id="PS50873">
    <property type="entry name" value="PEROXIDASE_4"/>
    <property type="match status" value="1"/>
</dbReference>
<feature type="binding site" evidence="14">
    <location>
        <position position="46"/>
    </location>
    <ligand>
        <name>Ca(2+)</name>
        <dbReference type="ChEBI" id="CHEBI:29108"/>
        <label>1</label>
    </ligand>
</feature>
<feature type="binding site" evidence="14">
    <location>
        <position position="204"/>
    </location>
    <ligand>
        <name>Ca(2+)</name>
        <dbReference type="ChEBI" id="CHEBI:29108"/>
        <label>2</label>
    </ligand>
</feature>
<evidence type="ECO:0000256" key="10">
    <source>
        <dbReference type="ARBA" id="ARBA00023283"/>
    </source>
</evidence>
<feature type="site" description="Transition state stabilizer" evidence="15">
    <location>
        <position position="41"/>
    </location>
</feature>
<evidence type="ECO:0000256" key="15">
    <source>
        <dbReference type="PIRSR" id="PIRSR600823-4"/>
    </source>
</evidence>
<dbReference type="GO" id="GO:0046872">
    <property type="term" value="F:metal ion binding"/>
    <property type="evidence" value="ECO:0007669"/>
    <property type="project" value="UniProtKB-UniRule"/>
</dbReference>
<feature type="binding site" evidence="14">
    <location>
        <position position="159"/>
    </location>
    <ligand>
        <name>Ca(2+)</name>
        <dbReference type="ChEBI" id="CHEBI:29108"/>
        <label>2</label>
    </ligand>
</feature>
<comment type="cofactor">
    <cofactor evidence="14 17">
        <name>Ca(2+)</name>
        <dbReference type="ChEBI" id="CHEBI:29108"/>
    </cofactor>
    <text evidence="14 17">Binds 2 calcium ions per subunit.</text>
</comment>
<evidence type="ECO:0000256" key="6">
    <source>
        <dbReference type="ARBA" id="ARBA00022837"/>
    </source>
</evidence>
<feature type="binding site" evidence="14">
    <location>
        <position position="212"/>
    </location>
    <ligand>
        <name>Ca(2+)</name>
        <dbReference type="ChEBI" id="CHEBI:29108"/>
        <label>2</label>
    </ligand>
</feature>
<evidence type="ECO:0000256" key="2">
    <source>
        <dbReference type="ARBA" id="ARBA00004613"/>
    </source>
</evidence>
<evidence type="ECO:0000256" key="17">
    <source>
        <dbReference type="RuleBase" id="RU362060"/>
    </source>
</evidence>
<dbReference type="GO" id="GO:0005576">
    <property type="term" value="C:extracellular region"/>
    <property type="evidence" value="ECO:0007669"/>
    <property type="project" value="UniProtKB-SubCell"/>
</dbReference>
<evidence type="ECO:0000256" key="5">
    <source>
        <dbReference type="ARBA" id="ARBA00022723"/>
    </source>
</evidence>
<keyword evidence="17" id="KW-0964">Secreted</keyword>
<dbReference type="GO" id="GO:0042744">
    <property type="term" value="P:hydrogen peroxide catabolic process"/>
    <property type="evidence" value="ECO:0007669"/>
    <property type="project" value="UniProtKB-KW"/>
</dbReference>
<keyword evidence="3 17" id="KW-0575">Peroxidase</keyword>
<evidence type="ECO:0000256" key="13">
    <source>
        <dbReference type="PIRSR" id="PIRSR600823-2"/>
    </source>
</evidence>
<dbReference type="PRINTS" id="PR00461">
    <property type="entry name" value="PLPEROXIDASE"/>
</dbReference>
<dbReference type="GO" id="GO:0020037">
    <property type="term" value="F:heme binding"/>
    <property type="evidence" value="ECO:0007669"/>
    <property type="project" value="UniProtKB-UniRule"/>
</dbReference>
<feature type="binding site" evidence="14">
    <location>
        <position position="207"/>
    </location>
    <ligand>
        <name>Ca(2+)</name>
        <dbReference type="ChEBI" id="CHEBI:29108"/>
        <label>2</label>
    </ligand>
</feature>
<proteinExistence type="inferred from homology"/>
<comment type="caution">
    <text evidence="20">The sequence shown here is derived from an EMBL/GenBank/DDBJ whole genome shotgun (WGS) entry which is preliminary data.</text>
</comment>
<feature type="active site" description="Proton acceptor" evidence="12">
    <location>
        <position position="45"/>
    </location>
</feature>
<feature type="domain" description="Plant heme peroxidase family profile" evidence="19">
    <location>
        <begin position="11"/>
        <end position="284"/>
    </location>
</feature>
<dbReference type="Pfam" id="PF00141">
    <property type="entry name" value="peroxidase"/>
    <property type="match status" value="1"/>
</dbReference>
<evidence type="ECO:0000256" key="18">
    <source>
        <dbReference type="SAM" id="MobiDB-lite"/>
    </source>
</evidence>
<dbReference type="PANTHER" id="PTHR31517:SF51">
    <property type="entry name" value="PEROXIDASE 55"/>
    <property type="match status" value="1"/>
</dbReference>
<dbReference type="GO" id="GO:0140825">
    <property type="term" value="F:lactoperoxidase activity"/>
    <property type="evidence" value="ECO:0007669"/>
    <property type="project" value="UniProtKB-EC"/>
</dbReference>
<name>A0AAV5ETW2_ELECO</name>
<keyword evidence="6 14" id="KW-0106">Calcium</keyword>
<dbReference type="SUPFAM" id="SSF48113">
    <property type="entry name" value="Heme-dependent peroxidases"/>
    <property type="match status" value="1"/>
</dbReference>
<dbReference type="Proteomes" id="UP001054889">
    <property type="component" value="Unassembled WGS sequence"/>
</dbReference>
<keyword evidence="10" id="KW-0873">Pyrrolidone carboxylic acid</keyword>
<evidence type="ECO:0000256" key="16">
    <source>
        <dbReference type="PIRSR" id="PIRSR600823-5"/>
    </source>
</evidence>
<comment type="function">
    <text evidence="17">Removal of H(2)O(2), oxidation of toxic reductants, biosynthesis and degradation of lignin, suberization, auxin catabolism, response to environmental stresses such as wounding, pathogen attack and oxidative stress.</text>
</comment>
<feature type="compositionally biased region" description="Low complexity" evidence="18">
    <location>
        <begin position="54"/>
        <end position="67"/>
    </location>
</feature>
<evidence type="ECO:0000313" key="20">
    <source>
        <dbReference type="EMBL" id="GJN25947.1"/>
    </source>
</evidence>
<evidence type="ECO:0000313" key="21">
    <source>
        <dbReference type="Proteomes" id="UP001054889"/>
    </source>
</evidence>